<dbReference type="EMBL" id="SLYB01000003">
    <property type="protein sequence ID" value="TCP96851.1"/>
    <property type="molecule type" value="Genomic_DNA"/>
</dbReference>
<dbReference type="OrthoDB" id="767964at2"/>
<gene>
    <name evidence="3" type="ORF">EDC44_10348</name>
</gene>
<feature type="domain" description="Glycosyl transferase CAP10" evidence="2">
    <location>
        <begin position="57"/>
        <end position="276"/>
    </location>
</feature>
<comment type="caution">
    <text evidence="3">The sequence shown here is derived from an EMBL/GenBank/DDBJ whole genome shotgun (WGS) entry which is preliminary data.</text>
</comment>
<dbReference type="RefSeq" id="WP_131974933.1">
    <property type="nucleotide sequence ID" value="NZ_SLYB01000003.1"/>
</dbReference>
<evidence type="ECO:0000256" key="1">
    <source>
        <dbReference type="ARBA" id="ARBA00022679"/>
    </source>
</evidence>
<dbReference type="PANTHER" id="PTHR12203:SF35">
    <property type="entry name" value="PROTEIN O-GLUCOSYLTRANSFERASE 1"/>
    <property type="match status" value="1"/>
</dbReference>
<sequence>MTEAQKQPDYSMEISIRKGGVASVKQNAQIEMRGDSSLKMLLDALFKLVGQVGINRDITIHIGDYPQQAIEKDHFYYCIADEKDINHVIPDFVFDSWKLAGIENYTTTINEIISRGNQPYESEKLFWIGNVKTHRNRAKLMEIAQAHPDKIEAYDTMVRDKFLGKPASYISLPDHTKYKYLIDIEGNGYSGRIPFLLASQRVLFIQERKWKSYFHFSLEPYKHFIPVKNDLSNLLHQIKFMEAQGEEYYRKIAHNALEFVQNKLTYEKAVNVLLFKLLQAH</sequence>
<dbReference type="SMART" id="SM00672">
    <property type="entry name" value="CAP10"/>
    <property type="match status" value="1"/>
</dbReference>
<dbReference type="InterPro" id="IPR051091">
    <property type="entry name" value="O-Glucosyltr/Glycosyltrsf_90"/>
</dbReference>
<protein>
    <submittedName>
        <fullName evidence="3">Glycosyl transferase family 90</fullName>
    </submittedName>
</protein>
<dbReference type="PANTHER" id="PTHR12203">
    <property type="entry name" value="KDEL LYS-ASP-GLU-LEU CONTAINING - RELATED"/>
    <property type="match status" value="1"/>
</dbReference>
<dbReference type="Pfam" id="PF05686">
    <property type="entry name" value="Glyco_transf_90"/>
    <property type="match status" value="1"/>
</dbReference>
<evidence type="ECO:0000259" key="2">
    <source>
        <dbReference type="SMART" id="SM00672"/>
    </source>
</evidence>
<keyword evidence="1 3" id="KW-0808">Transferase</keyword>
<dbReference type="AlphaFoldDB" id="A0A4R2T5L9"/>
<keyword evidence="4" id="KW-1185">Reference proteome</keyword>
<evidence type="ECO:0000313" key="3">
    <source>
        <dbReference type="EMBL" id="TCP96851.1"/>
    </source>
</evidence>
<name>A0A4R2T5L9_9PAST</name>
<reference evidence="3 4" key="1">
    <citation type="submission" date="2019-03" db="EMBL/GenBank/DDBJ databases">
        <title>Genomic Encyclopedia of Type Strains, Phase IV (KMG-IV): sequencing the most valuable type-strain genomes for metagenomic binning, comparative biology and taxonomic classification.</title>
        <authorList>
            <person name="Goeker M."/>
        </authorList>
    </citation>
    <scope>NUCLEOTIDE SEQUENCE [LARGE SCALE GENOMIC DNA]</scope>
    <source>
        <strain evidence="3 4">DSM 28404</strain>
    </source>
</reference>
<proteinExistence type="predicted"/>
<dbReference type="InterPro" id="IPR006598">
    <property type="entry name" value="CAP10"/>
</dbReference>
<dbReference type="GO" id="GO:0016740">
    <property type="term" value="F:transferase activity"/>
    <property type="evidence" value="ECO:0007669"/>
    <property type="project" value="UniProtKB-KW"/>
</dbReference>
<accession>A0A4R2T5L9</accession>
<evidence type="ECO:0000313" key="4">
    <source>
        <dbReference type="Proteomes" id="UP000295763"/>
    </source>
</evidence>
<organism evidence="3 4">
    <name type="scientific">Cricetibacter osteomyelitidis</name>
    <dbReference type="NCBI Taxonomy" id="1521931"/>
    <lineage>
        <taxon>Bacteria</taxon>
        <taxon>Pseudomonadati</taxon>
        <taxon>Pseudomonadota</taxon>
        <taxon>Gammaproteobacteria</taxon>
        <taxon>Pasteurellales</taxon>
        <taxon>Pasteurellaceae</taxon>
        <taxon>Cricetibacter</taxon>
    </lineage>
</organism>
<dbReference type="Proteomes" id="UP000295763">
    <property type="component" value="Unassembled WGS sequence"/>
</dbReference>